<keyword evidence="2 6" id="KW-0349">Heme</keyword>
<keyword evidence="3 6" id="KW-0479">Metal-binding</keyword>
<evidence type="ECO:0000256" key="3">
    <source>
        <dbReference type="ARBA" id="ARBA00022723"/>
    </source>
</evidence>
<evidence type="ECO:0000256" key="7">
    <source>
        <dbReference type="SAM" id="SignalP"/>
    </source>
</evidence>
<dbReference type="PANTHER" id="PTHR11961">
    <property type="entry name" value="CYTOCHROME C"/>
    <property type="match status" value="1"/>
</dbReference>
<evidence type="ECO:0000313" key="9">
    <source>
        <dbReference type="EMBL" id="EKS42182.1"/>
    </source>
</evidence>
<accession>K8PHQ2</accession>
<dbReference type="AlphaFoldDB" id="K8PHQ2"/>
<dbReference type="PRINTS" id="PR00604">
    <property type="entry name" value="CYTCHRMECIAB"/>
</dbReference>
<evidence type="ECO:0000256" key="4">
    <source>
        <dbReference type="ARBA" id="ARBA00022982"/>
    </source>
</evidence>
<name>K8PHQ2_9BRAD</name>
<dbReference type="GO" id="GO:0046872">
    <property type="term" value="F:metal ion binding"/>
    <property type="evidence" value="ECO:0007669"/>
    <property type="project" value="UniProtKB-KW"/>
</dbReference>
<dbReference type="GO" id="GO:0020037">
    <property type="term" value="F:heme binding"/>
    <property type="evidence" value="ECO:0007669"/>
    <property type="project" value="InterPro"/>
</dbReference>
<evidence type="ECO:0000256" key="6">
    <source>
        <dbReference type="PROSITE-ProRule" id="PRU00433"/>
    </source>
</evidence>
<dbReference type="InterPro" id="IPR009056">
    <property type="entry name" value="Cyt_c-like_dom"/>
</dbReference>
<proteinExistence type="predicted"/>
<comment type="caution">
    <text evidence="9">The sequence shown here is derived from an EMBL/GenBank/DDBJ whole genome shotgun (WGS) entry which is preliminary data.</text>
</comment>
<feature type="chain" id="PRO_5003920223" description="Cytochrome c domain-containing protein" evidence="7">
    <location>
        <begin position="40"/>
        <end position="147"/>
    </location>
</feature>
<evidence type="ECO:0000256" key="5">
    <source>
        <dbReference type="ARBA" id="ARBA00023004"/>
    </source>
</evidence>
<protein>
    <recommendedName>
        <fullName evidence="8">Cytochrome c domain-containing protein</fullName>
    </recommendedName>
</protein>
<dbReference type="Pfam" id="PF00034">
    <property type="entry name" value="Cytochrom_C"/>
    <property type="match status" value="1"/>
</dbReference>
<dbReference type="eggNOG" id="COG3474">
    <property type="taxonomic scope" value="Bacteria"/>
</dbReference>
<keyword evidence="1" id="KW-0813">Transport</keyword>
<keyword evidence="4" id="KW-0249">Electron transport</keyword>
<dbReference type="GO" id="GO:0009055">
    <property type="term" value="F:electron transfer activity"/>
    <property type="evidence" value="ECO:0007669"/>
    <property type="project" value="InterPro"/>
</dbReference>
<dbReference type="SUPFAM" id="SSF46626">
    <property type="entry name" value="Cytochrome c"/>
    <property type="match status" value="1"/>
</dbReference>
<keyword evidence="5 6" id="KW-0408">Iron</keyword>
<dbReference type="FunFam" id="1.10.760.10:FF:000001">
    <property type="entry name" value="Cytochrome c iso-1"/>
    <property type="match status" value="1"/>
</dbReference>
<dbReference type="Gene3D" id="1.10.760.10">
    <property type="entry name" value="Cytochrome c-like domain"/>
    <property type="match status" value="1"/>
</dbReference>
<evidence type="ECO:0000256" key="2">
    <source>
        <dbReference type="ARBA" id="ARBA00022617"/>
    </source>
</evidence>
<gene>
    <name evidence="9" type="ORF">HMPREF9695_01274</name>
</gene>
<dbReference type="PROSITE" id="PS51007">
    <property type="entry name" value="CYTC"/>
    <property type="match status" value="1"/>
</dbReference>
<keyword evidence="10" id="KW-1185">Reference proteome</keyword>
<sequence length="147" mass="15876">MIATPAESQSMSFRRKTNCPTRELVVAAFLLALVPSANAQDAAAGEKSFNKCRACHQVGESAKNTAGPYLNGLFGRKSGTVEGYGYSEANKNSGIIWDEATFADYIKDPKARIPGTKMSFAGIKNEQEVKDLTAFLKQFGKDGKKSD</sequence>
<dbReference type="Proteomes" id="UP000001096">
    <property type="component" value="Unassembled WGS sequence"/>
</dbReference>
<dbReference type="EMBL" id="AGWX01000001">
    <property type="protein sequence ID" value="EKS42182.1"/>
    <property type="molecule type" value="Genomic_DNA"/>
</dbReference>
<organism evidence="9 10">
    <name type="scientific">Afipia broomeae ATCC 49717</name>
    <dbReference type="NCBI Taxonomy" id="883078"/>
    <lineage>
        <taxon>Bacteria</taxon>
        <taxon>Pseudomonadati</taxon>
        <taxon>Pseudomonadota</taxon>
        <taxon>Alphaproteobacteria</taxon>
        <taxon>Hyphomicrobiales</taxon>
        <taxon>Nitrobacteraceae</taxon>
        <taxon>Afipia</taxon>
    </lineage>
</organism>
<dbReference type="InterPro" id="IPR002327">
    <property type="entry name" value="Cyt_c_1A/1B"/>
</dbReference>
<dbReference type="InterPro" id="IPR036909">
    <property type="entry name" value="Cyt_c-like_dom_sf"/>
</dbReference>
<reference evidence="9 10" key="1">
    <citation type="submission" date="2012-04" db="EMBL/GenBank/DDBJ databases">
        <title>The Genome Sequence of Afipia broomeae ATCC 49717.</title>
        <authorList>
            <consortium name="The Broad Institute Genome Sequencing Platform"/>
            <person name="Earl A."/>
            <person name="Ward D."/>
            <person name="Feldgarden M."/>
            <person name="Gevers D."/>
            <person name="Huys G."/>
            <person name="Walker B."/>
            <person name="Young S.K."/>
            <person name="Zeng Q."/>
            <person name="Gargeya S."/>
            <person name="Fitzgerald M."/>
            <person name="Haas B."/>
            <person name="Abouelleil A."/>
            <person name="Alvarado L."/>
            <person name="Arachchi H.M."/>
            <person name="Berlin A."/>
            <person name="Chapman S.B."/>
            <person name="Goldberg J."/>
            <person name="Griggs A."/>
            <person name="Gujja S."/>
            <person name="Hansen M."/>
            <person name="Howarth C."/>
            <person name="Imamovic A."/>
            <person name="Larimer J."/>
            <person name="McCowen C."/>
            <person name="Montmayeur A."/>
            <person name="Murphy C."/>
            <person name="Neiman D."/>
            <person name="Pearson M."/>
            <person name="Priest M."/>
            <person name="Roberts A."/>
            <person name="Saif S."/>
            <person name="Shea T."/>
            <person name="Sisk P."/>
            <person name="Sykes S."/>
            <person name="Wortman J."/>
            <person name="Nusbaum C."/>
            <person name="Birren B."/>
        </authorList>
    </citation>
    <scope>NUCLEOTIDE SEQUENCE [LARGE SCALE GENOMIC DNA]</scope>
    <source>
        <strain evidence="9 10">ATCC 49717</strain>
    </source>
</reference>
<feature type="domain" description="Cytochrome c" evidence="8">
    <location>
        <begin position="40"/>
        <end position="140"/>
    </location>
</feature>
<keyword evidence="7" id="KW-0732">Signal</keyword>
<dbReference type="HOGENOM" id="CLU_060944_2_1_5"/>
<dbReference type="PATRIC" id="fig|883078.3.peg.1309"/>
<evidence type="ECO:0000259" key="8">
    <source>
        <dbReference type="PROSITE" id="PS51007"/>
    </source>
</evidence>
<feature type="signal peptide" evidence="7">
    <location>
        <begin position="1"/>
        <end position="39"/>
    </location>
</feature>
<evidence type="ECO:0000313" key="10">
    <source>
        <dbReference type="Proteomes" id="UP000001096"/>
    </source>
</evidence>
<evidence type="ECO:0000256" key="1">
    <source>
        <dbReference type="ARBA" id="ARBA00022448"/>
    </source>
</evidence>